<dbReference type="AlphaFoldDB" id="A0A699WZP7"/>
<reference evidence="2" key="1">
    <citation type="journal article" date="2019" name="Sci. Rep.">
        <title>Draft genome of Tanacetum cinerariifolium, the natural source of mosquito coil.</title>
        <authorList>
            <person name="Yamashiro T."/>
            <person name="Shiraishi A."/>
            <person name="Satake H."/>
            <person name="Nakayama K."/>
        </authorList>
    </citation>
    <scope>NUCLEOTIDE SEQUENCE</scope>
</reference>
<evidence type="ECO:0000313" key="2">
    <source>
        <dbReference type="EMBL" id="GFD52997.1"/>
    </source>
</evidence>
<dbReference type="EMBL" id="BKCJ011788839">
    <property type="protein sequence ID" value="GFD52997.1"/>
    <property type="molecule type" value="Genomic_DNA"/>
</dbReference>
<accession>A0A699WZP7</accession>
<feature type="region of interest" description="Disordered" evidence="1">
    <location>
        <begin position="1"/>
        <end position="68"/>
    </location>
</feature>
<evidence type="ECO:0000256" key="1">
    <source>
        <dbReference type="SAM" id="MobiDB-lite"/>
    </source>
</evidence>
<feature type="compositionally biased region" description="Basic and acidic residues" evidence="1">
    <location>
        <begin position="23"/>
        <end position="34"/>
    </location>
</feature>
<comment type="caution">
    <text evidence="2">The sequence shown here is derived from an EMBL/GenBank/DDBJ whole genome shotgun (WGS) entry which is preliminary data.</text>
</comment>
<gene>
    <name evidence="2" type="ORF">Tci_924966</name>
</gene>
<protein>
    <submittedName>
        <fullName evidence="2">Uncharacterized protein</fullName>
    </submittedName>
</protein>
<feature type="non-terminal residue" evidence="2">
    <location>
        <position position="1"/>
    </location>
</feature>
<proteinExistence type="predicted"/>
<name>A0A699WZP7_TANCI</name>
<organism evidence="2">
    <name type="scientific">Tanacetum cinerariifolium</name>
    <name type="common">Dalmatian daisy</name>
    <name type="synonym">Chrysanthemum cinerariifolium</name>
    <dbReference type="NCBI Taxonomy" id="118510"/>
    <lineage>
        <taxon>Eukaryota</taxon>
        <taxon>Viridiplantae</taxon>
        <taxon>Streptophyta</taxon>
        <taxon>Embryophyta</taxon>
        <taxon>Tracheophyta</taxon>
        <taxon>Spermatophyta</taxon>
        <taxon>Magnoliopsida</taxon>
        <taxon>eudicotyledons</taxon>
        <taxon>Gunneridae</taxon>
        <taxon>Pentapetalae</taxon>
        <taxon>asterids</taxon>
        <taxon>campanulids</taxon>
        <taxon>Asterales</taxon>
        <taxon>Asteraceae</taxon>
        <taxon>Asteroideae</taxon>
        <taxon>Anthemideae</taxon>
        <taxon>Anthemidinae</taxon>
        <taxon>Tanacetum</taxon>
    </lineage>
</organism>
<sequence>QRDVRRREAVPNGKPPCPILCVERADRQELVHEGDDGESPGRAGSTAGGGPRRPGRARPRRNQGGAAW</sequence>